<gene>
    <name evidence="2" type="ORF">SAMN05444158_5046</name>
</gene>
<accession>A0A1H1YVQ1</accession>
<reference evidence="3" key="1">
    <citation type="submission" date="2016-10" db="EMBL/GenBank/DDBJ databases">
        <authorList>
            <person name="Varghese N."/>
            <person name="Submissions S."/>
        </authorList>
    </citation>
    <scope>NUCLEOTIDE SEQUENCE [LARGE SCALE GENOMIC DNA]</scope>
    <source>
        <strain evidence="3">GAS369</strain>
    </source>
</reference>
<evidence type="ECO:0000313" key="3">
    <source>
        <dbReference type="Proteomes" id="UP000243904"/>
    </source>
</evidence>
<keyword evidence="3" id="KW-1185">Reference proteome</keyword>
<keyword evidence="1" id="KW-0732">Signal</keyword>
<evidence type="ECO:0000256" key="1">
    <source>
        <dbReference type="SAM" id="SignalP"/>
    </source>
</evidence>
<sequence>MIGIRTAAIWVALAGVFFLPASGTQAQTVPSGVRIAQASPPAETAAAPRRARRALRRVPIYPRREGQFEEGIDPYYYPGPNAVRDCVANYVQEYRPSGTVIVPRMHCVWRPG</sequence>
<dbReference type="AlphaFoldDB" id="A0A1H1YVQ1"/>
<dbReference type="EMBL" id="LT629750">
    <property type="protein sequence ID" value="SDT25551.1"/>
    <property type="molecule type" value="Genomic_DNA"/>
</dbReference>
<feature type="chain" id="PRO_5009267051" evidence="1">
    <location>
        <begin position="27"/>
        <end position="112"/>
    </location>
</feature>
<dbReference type="RefSeq" id="WP_146689229.1">
    <property type="nucleotide sequence ID" value="NZ_LT629750.1"/>
</dbReference>
<proteinExistence type="predicted"/>
<organism evidence="2 3">
    <name type="scientific">Bradyrhizobium canariense</name>
    <dbReference type="NCBI Taxonomy" id="255045"/>
    <lineage>
        <taxon>Bacteria</taxon>
        <taxon>Pseudomonadati</taxon>
        <taxon>Pseudomonadota</taxon>
        <taxon>Alphaproteobacteria</taxon>
        <taxon>Hyphomicrobiales</taxon>
        <taxon>Nitrobacteraceae</taxon>
        <taxon>Bradyrhizobium</taxon>
    </lineage>
</organism>
<dbReference type="Proteomes" id="UP000243904">
    <property type="component" value="Chromosome I"/>
</dbReference>
<name>A0A1H1YVQ1_9BRAD</name>
<protein>
    <submittedName>
        <fullName evidence="2">Uncharacterized protein</fullName>
    </submittedName>
</protein>
<evidence type="ECO:0000313" key="2">
    <source>
        <dbReference type="EMBL" id="SDT25551.1"/>
    </source>
</evidence>
<feature type="signal peptide" evidence="1">
    <location>
        <begin position="1"/>
        <end position="26"/>
    </location>
</feature>